<dbReference type="SUPFAM" id="SSF56672">
    <property type="entry name" value="DNA/RNA polymerases"/>
    <property type="match status" value="1"/>
</dbReference>
<name>G2RDH6_THETT</name>
<protein>
    <recommendedName>
        <fullName evidence="5">Reverse transcriptase domain-containing protein</fullName>
    </recommendedName>
</protein>
<dbReference type="AlphaFoldDB" id="G2RDH6"/>
<accession>G2RDH6</accession>
<evidence type="ECO:0000313" key="4">
    <source>
        <dbReference type="Proteomes" id="UP000008181"/>
    </source>
</evidence>
<evidence type="ECO:0000313" key="3">
    <source>
        <dbReference type="EMBL" id="AEO69958.1"/>
    </source>
</evidence>
<dbReference type="RefSeq" id="XP_003656294.1">
    <property type="nucleotide sequence ID" value="XM_003656246.1"/>
</dbReference>
<dbReference type="KEGG" id="ttt:THITE_2057218"/>
<feature type="non-terminal residue" evidence="3">
    <location>
        <position position="1"/>
    </location>
</feature>
<dbReference type="GeneID" id="11519226"/>
<dbReference type="EMBL" id="CP003013">
    <property type="protein sequence ID" value="AEO69958.1"/>
    <property type="molecule type" value="Genomic_DNA"/>
</dbReference>
<gene>
    <name evidence="3" type="ORF">THITE_2057218</name>
</gene>
<dbReference type="GO" id="GO:0005739">
    <property type="term" value="C:mitochondrion"/>
    <property type="evidence" value="ECO:0007669"/>
    <property type="project" value="UniProtKB-SubCell"/>
</dbReference>
<dbReference type="Proteomes" id="UP000008181">
    <property type="component" value="Chromosome 5"/>
</dbReference>
<proteinExistence type="predicted"/>
<dbReference type="Gene3D" id="3.30.70.270">
    <property type="match status" value="1"/>
</dbReference>
<comment type="subcellular location">
    <subcellularLocation>
        <location evidence="1">Mitochondrion</location>
    </subcellularLocation>
</comment>
<sequence>IYVYINNIIIANKNIEEHFKYIKTVLDIFDKVYIYISIEKSFIAYPLVRLLSYIVNGEGVAKTDDRIAIFKKFKFPDTFETLE</sequence>
<dbReference type="HOGENOM" id="CLU_174969_0_0_1"/>
<evidence type="ECO:0000256" key="2">
    <source>
        <dbReference type="ARBA" id="ARBA00023128"/>
    </source>
</evidence>
<keyword evidence="4" id="KW-1185">Reference proteome</keyword>
<evidence type="ECO:0000256" key="1">
    <source>
        <dbReference type="ARBA" id="ARBA00004173"/>
    </source>
</evidence>
<evidence type="ECO:0008006" key="5">
    <source>
        <dbReference type="Google" id="ProtNLM"/>
    </source>
</evidence>
<organism evidence="3 4">
    <name type="scientific">Thermothielavioides terrestris (strain ATCC 38088 / NRRL 8126)</name>
    <name type="common">Thielavia terrestris</name>
    <dbReference type="NCBI Taxonomy" id="578455"/>
    <lineage>
        <taxon>Eukaryota</taxon>
        <taxon>Fungi</taxon>
        <taxon>Dikarya</taxon>
        <taxon>Ascomycota</taxon>
        <taxon>Pezizomycotina</taxon>
        <taxon>Sordariomycetes</taxon>
        <taxon>Sordariomycetidae</taxon>
        <taxon>Sordariales</taxon>
        <taxon>Chaetomiaceae</taxon>
        <taxon>Thermothielavioides</taxon>
        <taxon>Thermothielavioides terrestris</taxon>
    </lineage>
</organism>
<reference evidence="3 4" key="1">
    <citation type="journal article" date="2011" name="Nat. Biotechnol.">
        <title>Comparative genomic analysis of the thermophilic biomass-degrading fungi Myceliophthora thermophila and Thielavia terrestris.</title>
        <authorList>
            <person name="Berka R.M."/>
            <person name="Grigoriev I.V."/>
            <person name="Otillar R."/>
            <person name="Salamov A."/>
            <person name="Grimwood J."/>
            <person name="Reid I."/>
            <person name="Ishmael N."/>
            <person name="John T."/>
            <person name="Darmond C."/>
            <person name="Moisan M.-C."/>
            <person name="Henrissat B."/>
            <person name="Coutinho P.M."/>
            <person name="Lombard V."/>
            <person name="Natvig D.O."/>
            <person name="Lindquist E."/>
            <person name="Schmutz J."/>
            <person name="Lucas S."/>
            <person name="Harris P."/>
            <person name="Powlowski J."/>
            <person name="Bellemare A."/>
            <person name="Taylor D."/>
            <person name="Butler G."/>
            <person name="de Vries R.P."/>
            <person name="Allijn I.E."/>
            <person name="van den Brink J."/>
            <person name="Ushinsky S."/>
            <person name="Storms R."/>
            <person name="Powell A.J."/>
            <person name="Paulsen I.T."/>
            <person name="Elbourne L.D.H."/>
            <person name="Baker S.E."/>
            <person name="Magnuson J."/>
            <person name="LaBoissiere S."/>
            <person name="Clutterbuck A.J."/>
            <person name="Martinez D."/>
            <person name="Wogulis M."/>
            <person name="de Leon A.L."/>
            <person name="Rey M.W."/>
            <person name="Tsang A."/>
        </authorList>
    </citation>
    <scope>NUCLEOTIDE SEQUENCE [LARGE SCALE GENOMIC DNA]</scope>
    <source>
        <strain evidence="4">ATCC 38088 / NRRL 8126</strain>
    </source>
</reference>
<dbReference type="InterPro" id="IPR043128">
    <property type="entry name" value="Rev_trsase/Diguanyl_cyclase"/>
</dbReference>
<dbReference type="InterPro" id="IPR043502">
    <property type="entry name" value="DNA/RNA_pol_sf"/>
</dbReference>
<keyword evidence="2" id="KW-0496">Mitochondrion</keyword>